<dbReference type="OrthoDB" id="2411123at2759"/>
<evidence type="ECO:0000313" key="2">
    <source>
        <dbReference type="Proteomes" id="UP000266673"/>
    </source>
</evidence>
<name>A0A397UR40_9GLOM</name>
<comment type="caution">
    <text evidence="1">The sequence shown here is derived from an EMBL/GenBank/DDBJ whole genome shotgun (WGS) entry which is preliminary data.</text>
</comment>
<dbReference type="Proteomes" id="UP000266673">
    <property type="component" value="Unassembled WGS sequence"/>
</dbReference>
<protein>
    <recommendedName>
        <fullName evidence="3">C2H2-type domain-containing protein</fullName>
    </recommendedName>
</protein>
<accession>A0A397UR40</accession>
<evidence type="ECO:0000313" key="1">
    <source>
        <dbReference type="EMBL" id="RIB11657.1"/>
    </source>
</evidence>
<dbReference type="EMBL" id="QKWP01001110">
    <property type="protein sequence ID" value="RIB11657.1"/>
    <property type="molecule type" value="Genomic_DNA"/>
</dbReference>
<sequence>MTQSCNKPFKYTICKKKQYKSVAGLSRHENAKHSNYNVPPVQHYTLPENAINEWKEMLVHSIHKRLPLAFRKTGKQVIKFPCMVSQYLGLFGQYLTRVYVNKRAYKCVFSGSHAYQTISSLLGDRCWGKESSSSDVTLEKNIQVQPGFIVDWIQETIKDFSGHQVSSGYIKIQFNVEKSFFTDPNTNPYS</sequence>
<evidence type="ECO:0008006" key="3">
    <source>
        <dbReference type="Google" id="ProtNLM"/>
    </source>
</evidence>
<dbReference type="AlphaFoldDB" id="A0A397UR40"/>
<proteinExistence type="predicted"/>
<reference evidence="1 2" key="1">
    <citation type="submission" date="2018-06" db="EMBL/GenBank/DDBJ databases">
        <title>Comparative genomics reveals the genomic features of Rhizophagus irregularis, R. cerebriforme, R. diaphanum and Gigaspora rosea, and their symbiotic lifestyle signature.</title>
        <authorList>
            <person name="Morin E."/>
            <person name="San Clemente H."/>
            <person name="Chen E.C.H."/>
            <person name="De La Providencia I."/>
            <person name="Hainaut M."/>
            <person name="Kuo A."/>
            <person name="Kohler A."/>
            <person name="Murat C."/>
            <person name="Tang N."/>
            <person name="Roy S."/>
            <person name="Loubradou J."/>
            <person name="Henrissat B."/>
            <person name="Grigoriev I.V."/>
            <person name="Corradi N."/>
            <person name="Roux C."/>
            <person name="Martin F.M."/>
        </authorList>
    </citation>
    <scope>NUCLEOTIDE SEQUENCE [LARGE SCALE GENOMIC DNA]</scope>
    <source>
        <strain evidence="1 2">DAOM 194757</strain>
    </source>
</reference>
<keyword evidence="2" id="KW-1185">Reference proteome</keyword>
<organism evidence="1 2">
    <name type="scientific">Gigaspora rosea</name>
    <dbReference type="NCBI Taxonomy" id="44941"/>
    <lineage>
        <taxon>Eukaryota</taxon>
        <taxon>Fungi</taxon>
        <taxon>Fungi incertae sedis</taxon>
        <taxon>Mucoromycota</taxon>
        <taxon>Glomeromycotina</taxon>
        <taxon>Glomeromycetes</taxon>
        <taxon>Diversisporales</taxon>
        <taxon>Gigasporaceae</taxon>
        <taxon>Gigaspora</taxon>
    </lineage>
</organism>
<gene>
    <name evidence="1" type="ORF">C2G38_2250025</name>
</gene>